<dbReference type="CDD" id="cd17933">
    <property type="entry name" value="DEXSc_RecD-like"/>
    <property type="match status" value="1"/>
</dbReference>
<dbReference type="SUPFAM" id="SSF52540">
    <property type="entry name" value="P-loop containing nucleoside triphosphate hydrolases"/>
    <property type="match status" value="2"/>
</dbReference>
<organism evidence="3">
    <name type="scientific">viral metagenome</name>
    <dbReference type="NCBI Taxonomy" id="1070528"/>
    <lineage>
        <taxon>unclassified sequences</taxon>
        <taxon>metagenomes</taxon>
        <taxon>organismal metagenomes</taxon>
    </lineage>
</organism>
<dbReference type="Gene3D" id="3.40.50.300">
    <property type="entry name" value="P-loop containing nucleotide triphosphate hydrolases"/>
    <property type="match status" value="2"/>
</dbReference>
<dbReference type="EMBL" id="MN740076">
    <property type="protein sequence ID" value="QHT86831.1"/>
    <property type="molecule type" value="Genomic_DNA"/>
</dbReference>
<accession>A0A6C0I1F3</accession>
<dbReference type="InterPro" id="IPR050534">
    <property type="entry name" value="Coronavir_polyprotein_1ab"/>
</dbReference>
<protein>
    <submittedName>
        <fullName evidence="3">Uncharacterized protein</fullName>
    </submittedName>
</protein>
<keyword evidence="2" id="KW-0067">ATP-binding</keyword>
<evidence type="ECO:0000256" key="1">
    <source>
        <dbReference type="ARBA" id="ARBA00022741"/>
    </source>
</evidence>
<dbReference type="GO" id="GO:0005524">
    <property type="term" value="F:ATP binding"/>
    <property type="evidence" value="ECO:0007669"/>
    <property type="project" value="UniProtKB-KW"/>
</dbReference>
<dbReference type="Pfam" id="PF13604">
    <property type="entry name" value="AAA_30"/>
    <property type="match status" value="1"/>
</dbReference>
<evidence type="ECO:0000256" key="2">
    <source>
        <dbReference type="ARBA" id="ARBA00022840"/>
    </source>
</evidence>
<sequence length="701" mass="80548">MLHPKTDIRSMFNKTPGQNYAEPAVITTQAIAAVVVPAEKKKAIKRDEIDVLCDAYYKAYTGDKFKGIINHDVASVKETFKEIEKCKVKPKKLYRYFHHVKVSSKDSDTIFPIECLLLDPFRFITFEHQFISYKEAMSICTEKGLTPPLEMRRNAWIYDYFIGKQNKLYISETESQQLLIDFNKEFIFYNRNAAQSLLLKGYIVERMFGSKYYYTTQEFIDFEIKTSDKVMELFYHDEEILADEKKEARDEAIDAHIEKYTMKQHETKDEFKFEPEQVEAIKRGCHLNNMQLLNITGPPGTGKSTVVDCIMNYKLRAGGGGGGGGEKECIIAVMAPTGLAQKNLKNSCKCDSKFSENIMFSTLHRALNFTLKDKKNKFKPTIIIVDESSMVDLFLFNKLLCACERFQCSLILIGDVKQLPPISAGTPFESIINSKIFDTTVLTNIKRQNGNLKTIIEKLNTPNGVHYDDFDNICSTFIEAKTPEDFERVITEIYKKEMMQKVGIHTMCVQREKTAGVFALNPIIQKLKNPNGEELFVKRYEGAHTHIFHEGDLVIRTENDYKDENNVRVNGDVGTIHQTKTKVKRFGKDVYDYKYTIKYETGKEEDGLTSGDVQDAFMPFYASSVHKMQGLQETVIVFIVSPAHNYCLTNENSKKLVYTAISRCRANFYVVGDKSLFLKAQKSKVEFTYPTLFMTEFNEYE</sequence>
<dbReference type="InterPro" id="IPR027417">
    <property type="entry name" value="P-loop_NTPase"/>
</dbReference>
<dbReference type="GO" id="GO:0003678">
    <property type="term" value="F:DNA helicase activity"/>
    <property type="evidence" value="ECO:0007669"/>
    <property type="project" value="UniProtKB-ARBA"/>
</dbReference>
<evidence type="ECO:0000313" key="3">
    <source>
        <dbReference type="EMBL" id="QHT86831.1"/>
    </source>
</evidence>
<dbReference type="PANTHER" id="PTHR43788">
    <property type="entry name" value="DNA2/NAM7 HELICASE FAMILY MEMBER"/>
    <property type="match status" value="1"/>
</dbReference>
<reference evidence="3" key="1">
    <citation type="journal article" date="2020" name="Nature">
        <title>Giant virus diversity and host interactions through global metagenomics.</title>
        <authorList>
            <person name="Schulz F."/>
            <person name="Roux S."/>
            <person name="Paez-Espino D."/>
            <person name="Jungbluth S."/>
            <person name="Walsh D.A."/>
            <person name="Denef V.J."/>
            <person name="McMahon K.D."/>
            <person name="Konstantinidis K.T."/>
            <person name="Eloe-Fadrosh E.A."/>
            <person name="Kyrpides N.C."/>
            <person name="Woyke T."/>
        </authorList>
    </citation>
    <scope>NUCLEOTIDE SEQUENCE</scope>
    <source>
        <strain evidence="3">GVMAG-M-3300023184-18</strain>
    </source>
</reference>
<proteinExistence type="predicted"/>
<dbReference type="Gene3D" id="2.30.30.940">
    <property type="match status" value="1"/>
</dbReference>
<keyword evidence="1" id="KW-0547">Nucleotide-binding</keyword>
<dbReference type="AlphaFoldDB" id="A0A6C0I1F3"/>
<dbReference type="CDD" id="cd18809">
    <property type="entry name" value="SF1_C_RecD"/>
    <property type="match status" value="1"/>
</dbReference>
<dbReference type="PANTHER" id="PTHR43788:SF6">
    <property type="entry name" value="DNA HELICASE B"/>
    <property type="match status" value="1"/>
</dbReference>
<name>A0A6C0I1F3_9ZZZZ</name>